<dbReference type="Proteomes" id="UP000677875">
    <property type="component" value="Unassembled WGS sequence"/>
</dbReference>
<dbReference type="GO" id="GO:0032993">
    <property type="term" value="C:protein-DNA complex"/>
    <property type="evidence" value="ECO:0007669"/>
    <property type="project" value="TreeGrafter"/>
</dbReference>
<evidence type="ECO:0000313" key="7">
    <source>
        <dbReference type="Proteomes" id="UP000677875"/>
    </source>
</evidence>
<organism evidence="6 7">
    <name type="scientific">Streptomyces tagetis</name>
    <dbReference type="NCBI Taxonomy" id="2820809"/>
    <lineage>
        <taxon>Bacteria</taxon>
        <taxon>Bacillati</taxon>
        <taxon>Actinomycetota</taxon>
        <taxon>Actinomycetes</taxon>
        <taxon>Kitasatosporales</taxon>
        <taxon>Streptomycetaceae</taxon>
        <taxon>Streptomyces</taxon>
    </lineage>
</organism>
<name>A0A940XG67_9ACTN</name>
<proteinExistence type="inferred from homology"/>
<comment type="similarity">
    <text evidence="1">Belongs to the LysR transcriptional regulatory family.</text>
</comment>
<dbReference type="GO" id="GO:0003700">
    <property type="term" value="F:DNA-binding transcription factor activity"/>
    <property type="evidence" value="ECO:0007669"/>
    <property type="project" value="InterPro"/>
</dbReference>
<dbReference type="Gene3D" id="3.40.190.10">
    <property type="entry name" value="Periplasmic binding protein-like II"/>
    <property type="match status" value="2"/>
</dbReference>
<sequence>MNEISFRQLEYFVAAAETGSVTAAAAKVHLTQSAVSTALSELEENLGVQLFLRHARGLKLTTPGRQALADARRLLSGVDELRDSAREVQSSLSGSLVVGCYSTLAAVLLPRVIADFVARYPDVDLNVIEGSDQHLVGQLRGVGCDLALMYEADEFRLAKDLRMTALYAAEPYVLLSRHHPLAARDAIGVADLAPEPMILFDLPPGATYFLSLFKEAGLTPHVRYRATNFEMVRSLVAHGLGYAVLTQRPTIPISYDGLELVTRPLAPRRPGLNVGLVRLAGLRPSRRAVAFAEQCARTLGATIDSFHG</sequence>
<dbReference type="PANTHER" id="PTHR30346">
    <property type="entry name" value="TRANSCRIPTIONAL DUAL REGULATOR HCAR-RELATED"/>
    <property type="match status" value="1"/>
</dbReference>
<dbReference type="GO" id="GO:0003677">
    <property type="term" value="F:DNA binding"/>
    <property type="evidence" value="ECO:0007669"/>
    <property type="project" value="UniProtKB-KW"/>
</dbReference>
<dbReference type="InterPro" id="IPR036390">
    <property type="entry name" value="WH_DNA-bd_sf"/>
</dbReference>
<accession>A0A940XG67</accession>
<keyword evidence="3" id="KW-0238">DNA-binding</keyword>
<dbReference type="InterPro" id="IPR005119">
    <property type="entry name" value="LysR_subst-bd"/>
</dbReference>
<dbReference type="PRINTS" id="PR00039">
    <property type="entry name" value="HTHLYSR"/>
</dbReference>
<dbReference type="SUPFAM" id="SSF46785">
    <property type="entry name" value="Winged helix' DNA-binding domain"/>
    <property type="match status" value="1"/>
</dbReference>
<dbReference type="InterPro" id="IPR036388">
    <property type="entry name" value="WH-like_DNA-bd_sf"/>
</dbReference>
<dbReference type="FunFam" id="1.10.10.10:FF:000001">
    <property type="entry name" value="LysR family transcriptional regulator"/>
    <property type="match status" value="1"/>
</dbReference>
<evidence type="ECO:0000256" key="1">
    <source>
        <dbReference type="ARBA" id="ARBA00009437"/>
    </source>
</evidence>
<reference evidence="6" key="1">
    <citation type="submission" date="2021-04" db="EMBL/GenBank/DDBJ databases">
        <title>Genome seq and assembly of Streptomyces sp. RG38.</title>
        <authorList>
            <person name="Chhetri G."/>
        </authorList>
    </citation>
    <scope>NUCLEOTIDE SEQUENCE</scope>
    <source>
        <strain evidence="6">RG38</strain>
    </source>
</reference>
<dbReference type="InterPro" id="IPR000847">
    <property type="entry name" value="LysR_HTH_N"/>
</dbReference>
<protein>
    <submittedName>
        <fullName evidence="6">LysR family transcriptional regulator</fullName>
    </submittedName>
</protein>
<dbReference type="PROSITE" id="PS50931">
    <property type="entry name" value="HTH_LYSR"/>
    <property type="match status" value="1"/>
</dbReference>
<dbReference type="RefSeq" id="WP_210870536.1">
    <property type="nucleotide sequence ID" value="NZ_JAGPNL010000002.1"/>
</dbReference>
<evidence type="ECO:0000256" key="4">
    <source>
        <dbReference type="ARBA" id="ARBA00023163"/>
    </source>
</evidence>
<dbReference type="SUPFAM" id="SSF53850">
    <property type="entry name" value="Periplasmic binding protein-like II"/>
    <property type="match status" value="1"/>
</dbReference>
<feature type="domain" description="HTH lysR-type" evidence="5">
    <location>
        <begin position="4"/>
        <end position="61"/>
    </location>
</feature>
<dbReference type="Gene3D" id="1.10.10.10">
    <property type="entry name" value="Winged helix-like DNA-binding domain superfamily/Winged helix DNA-binding domain"/>
    <property type="match status" value="1"/>
</dbReference>
<keyword evidence="4" id="KW-0804">Transcription</keyword>
<evidence type="ECO:0000313" key="6">
    <source>
        <dbReference type="EMBL" id="MBQ0826867.1"/>
    </source>
</evidence>
<evidence type="ECO:0000256" key="2">
    <source>
        <dbReference type="ARBA" id="ARBA00023015"/>
    </source>
</evidence>
<dbReference type="AlphaFoldDB" id="A0A940XG67"/>
<evidence type="ECO:0000256" key="3">
    <source>
        <dbReference type="ARBA" id="ARBA00023125"/>
    </source>
</evidence>
<dbReference type="PANTHER" id="PTHR30346:SF0">
    <property type="entry name" value="HCA OPERON TRANSCRIPTIONAL ACTIVATOR HCAR"/>
    <property type="match status" value="1"/>
</dbReference>
<dbReference type="Pfam" id="PF03466">
    <property type="entry name" value="LysR_substrate"/>
    <property type="match status" value="1"/>
</dbReference>
<dbReference type="Pfam" id="PF00126">
    <property type="entry name" value="HTH_1"/>
    <property type="match status" value="1"/>
</dbReference>
<dbReference type="EMBL" id="JAGPNL010000002">
    <property type="protein sequence ID" value="MBQ0826867.1"/>
    <property type="molecule type" value="Genomic_DNA"/>
</dbReference>
<comment type="caution">
    <text evidence="6">The sequence shown here is derived from an EMBL/GenBank/DDBJ whole genome shotgun (WGS) entry which is preliminary data.</text>
</comment>
<keyword evidence="2" id="KW-0805">Transcription regulation</keyword>
<evidence type="ECO:0000259" key="5">
    <source>
        <dbReference type="PROSITE" id="PS50931"/>
    </source>
</evidence>
<keyword evidence="7" id="KW-1185">Reference proteome</keyword>
<gene>
    <name evidence="6" type="ORF">J5Y05_10135</name>
</gene>